<dbReference type="AlphaFoldDB" id="A0A0K6IYJ3"/>
<dbReference type="InterPro" id="IPR036249">
    <property type="entry name" value="Thioredoxin-like_sf"/>
</dbReference>
<dbReference type="Pfam" id="PF13728">
    <property type="entry name" value="TraF"/>
    <property type="match status" value="1"/>
</dbReference>
<name>A0A0K6IYJ3_9PROT</name>
<proteinExistence type="predicted"/>
<evidence type="ECO:0000313" key="4">
    <source>
        <dbReference type="Proteomes" id="UP000182108"/>
    </source>
</evidence>
<sequence length="264" mass="29864">MFGRKLAWALSLTAAASAMAGTPSSGLDYPSVWQCDSTKFNWYCQVEETKPTQRQPPKKAKTKEEIALEEIEKLRKELEAKRALAILQPTQENVKAYIAAQESLMQRASVFSDVWRRVIWQNPEMNYELKRPANNAAIATYTNLRKAEEKRTLDEINKEWGLFFFFRSDCPYCHRMAPTLKFLSEAYGITVLPVSLDGGGLSEYPNPLRDNGMAARLGIQQVPTLVLGNIRDKRLIPLGSGVISAQDVIERIYILTSTRPGELY</sequence>
<keyword evidence="2" id="KW-0732">Signal</keyword>
<gene>
    <name evidence="3" type="ORF">Ga0061068_12116</name>
</gene>
<feature type="signal peptide" evidence="2">
    <location>
        <begin position="1"/>
        <end position="20"/>
    </location>
</feature>
<reference evidence="4" key="1">
    <citation type="submission" date="2015-08" db="EMBL/GenBank/DDBJ databases">
        <authorList>
            <person name="Babu N.S."/>
            <person name="Beckwith C.J."/>
            <person name="Beseler K.G."/>
            <person name="Brison A."/>
            <person name="Carone J.V."/>
            <person name="Caskin T.P."/>
            <person name="Diamond M."/>
            <person name="Durham M.E."/>
            <person name="Foxe J.M."/>
            <person name="Go M."/>
            <person name="Henderson B.A."/>
            <person name="Jones I.B."/>
            <person name="McGettigan J.A."/>
            <person name="Micheletti S.J."/>
            <person name="Nasrallah M.E."/>
            <person name="Ortiz D."/>
            <person name="Piller C.R."/>
            <person name="Privatt S.R."/>
            <person name="Schneider S.L."/>
            <person name="Sharp S."/>
            <person name="Smith T.C."/>
            <person name="Stanton J.D."/>
            <person name="Ullery H.E."/>
            <person name="Wilson R.J."/>
            <person name="Serrano M.G."/>
            <person name="Buck G."/>
            <person name="Lee V."/>
            <person name="Wang Y."/>
            <person name="Carvalho R."/>
            <person name="Voegtly L."/>
            <person name="Shi R."/>
            <person name="Duckworth R."/>
            <person name="Johnson A."/>
            <person name="Loviza R."/>
            <person name="Walstead R."/>
            <person name="Shah Z."/>
            <person name="Kiflezghi M."/>
            <person name="Wade K."/>
            <person name="Ball S.L."/>
            <person name="Bradley K.W."/>
            <person name="Asai D.J."/>
            <person name="Bowman C.A."/>
            <person name="Russell D.A."/>
            <person name="Pope W.H."/>
            <person name="Jacobs-Sera D."/>
            <person name="Hendrix R.W."/>
            <person name="Hatfull G.F."/>
        </authorList>
    </citation>
    <scope>NUCLEOTIDE SEQUENCE [LARGE SCALE GENOMIC DNA]</scope>
    <source>
        <strain evidence="4">JCM 19170</strain>
    </source>
</reference>
<dbReference type="EMBL" id="CYHH01000021">
    <property type="protein sequence ID" value="CUB08109.1"/>
    <property type="molecule type" value="Genomic_DNA"/>
</dbReference>
<evidence type="ECO:0000313" key="3">
    <source>
        <dbReference type="EMBL" id="CUB08109.1"/>
    </source>
</evidence>
<dbReference type="CDD" id="cd02947">
    <property type="entry name" value="TRX_family"/>
    <property type="match status" value="1"/>
</dbReference>
<dbReference type="InterPro" id="IPR039555">
    <property type="entry name" value="TraF/TrbB"/>
</dbReference>
<dbReference type="RefSeq" id="WP_055424344.1">
    <property type="nucleotide sequence ID" value="NZ_CYHH01000021.1"/>
</dbReference>
<dbReference type="Gene3D" id="3.40.30.10">
    <property type="entry name" value="Glutaredoxin"/>
    <property type="match status" value="1"/>
</dbReference>
<evidence type="ECO:0000256" key="1">
    <source>
        <dbReference type="SAM" id="Coils"/>
    </source>
</evidence>
<dbReference type="OrthoDB" id="5559625at2"/>
<accession>A0A0K6IYJ3</accession>
<dbReference type="Proteomes" id="UP000182108">
    <property type="component" value="Unassembled WGS sequence"/>
</dbReference>
<feature type="coiled-coil region" evidence="1">
    <location>
        <begin position="61"/>
        <end position="88"/>
    </location>
</feature>
<dbReference type="SUPFAM" id="SSF52833">
    <property type="entry name" value="Thioredoxin-like"/>
    <property type="match status" value="1"/>
</dbReference>
<protein>
    <submittedName>
        <fullName evidence="3">F plasmid transfer operon protein</fullName>
    </submittedName>
</protein>
<keyword evidence="4" id="KW-1185">Reference proteome</keyword>
<keyword evidence="1" id="KW-0175">Coiled coil</keyword>
<evidence type="ECO:0000256" key="2">
    <source>
        <dbReference type="SAM" id="SignalP"/>
    </source>
</evidence>
<feature type="chain" id="PRO_5005505904" evidence="2">
    <location>
        <begin position="21"/>
        <end position="264"/>
    </location>
</feature>
<organism evidence="3 4">
    <name type="scientific">Tepidiphilus thermophilus</name>
    <dbReference type="NCBI Taxonomy" id="876478"/>
    <lineage>
        <taxon>Bacteria</taxon>
        <taxon>Pseudomonadati</taxon>
        <taxon>Pseudomonadota</taxon>
        <taxon>Hydrogenophilia</taxon>
        <taxon>Hydrogenophilales</taxon>
        <taxon>Hydrogenophilaceae</taxon>
        <taxon>Tepidiphilus</taxon>
    </lineage>
</organism>